<dbReference type="InterPro" id="IPR013126">
    <property type="entry name" value="Hsp_70_fam"/>
</dbReference>
<gene>
    <name evidence="5" type="primary">dnaK_2</name>
    <name evidence="5" type="ORF">ASN18_0405</name>
</gene>
<dbReference type="CDD" id="cd10170">
    <property type="entry name" value="ASKHA_NBD_HSP70"/>
    <property type="match status" value="1"/>
</dbReference>
<evidence type="ECO:0000256" key="4">
    <source>
        <dbReference type="RuleBase" id="RU003322"/>
    </source>
</evidence>
<dbReference type="Gene3D" id="3.30.420.40">
    <property type="match status" value="2"/>
</dbReference>
<keyword evidence="6" id="KW-1185">Reference proteome</keyword>
<dbReference type="PROSITE" id="PS00297">
    <property type="entry name" value="HSP70_1"/>
    <property type="match status" value="1"/>
</dbReference>
<keyword evidence="3 4" id="KW-0067">ATP-binding</keyword>
<keyword evidence="2 4" id="KW-0547">Nucleotide-binding</keyword>
<sequence length="613" mass="66329">MKNSPFIVGIDLGTTNCVVSYIDTLKDDTQCNLFEIPQVTDIGMVEKLQSLPSFLYMPLESERPEISYKLPWAAPEAMKNVTGKYALTRGAQAPTRVISSAKSWLCHSGVDRNSPILPWNVTDAAEKLSPVAVSAAYLNHIRLAWNHTMASTDKANELEAQDIYLTVPASFDAAARELTVKAAAAAGLADVNLIEEPLSAFYAWVNGNADGWRKDVAVGDIVVVCDIGGGTTDFSLIEVCEEDGELVLKRIAVGDHILLGGDNMDLTLAYAVKKKFNDEGVNIDSHQMLGLIHSCRDAKEKILSDTACASADIVVLGRGRSVVGGTIKTVLERQEVEQSIVEGFFPKCTIKDNPIERRASGFKELGLQYSSDSAVTKFLSKFLKQHLGAKETEKSFIHPTKILFNGGVTKGISLRERVREVLSGWLEAEGAQAVTLLAGDDPDTAVANGAAYYGFTKRGKGIRVRGGAGRAYYIGVETSMPAVPGMPTPVKAVCVVPFGMEEGTDTGIAGHVFGLVVGEQSVFRFFGSNIRKEDTPGQVLDEWDETELSELASLEATLEADGNAGGSEGAVVPVKIHSYLTEIGTLELWCEALEGQRKWKLEFSVRQEGRQED</sequence>
<protein>
    <submittedName>
        <fullName evidence="5">Olecular chaperone DnaK</fullName>
    </submittedName>
</protein>
<dbReference type="PRINTS" id="PR00301">
    <property type="entry name" value="HEATSHOCK70"/>
</dbReference>
<evidence type="ECO:0000256" key="2">
    <source>
        <dbReference type="ARBA" id="ARBA00022741"/>
    </source>
</evidence>
<dbReference type="SUPFAM" id="SSF53067">
    <property type="entry name" value="Actin-like ATPase domain"/>
    <property type="match status" value="2"/>
</dbReference>
<dbReference type="PANTHER" id="PTHR19375">
    <property type="entry name" value="HEAT SHOCK PROTEIN 70KDA"/>
    <property type="match status" value="1"/>
</dbReference>
<dbReference type="Proteomes" id="UP000060487">
    <property type="component" value="Unassembled WGS sequence"/>
</dbReference>
<reference evidence="5 6" key="1">
    <citation type="submission" date="2015-11" db="EMBL/GenBank/DDBJ databases">
        <authorList>
            <person name="Lin W."/>
        </authorList>
    </citation>
    <scope>NUCLEOTIDE SEQUENCE [LARGE SCALE GENOMIC DNA]</scope>
    <source>
        <strain evidence="5 6">HCH-1</strain>
    </source>
</reference>
<name>A0ABR5SN53_9BACT</name>
<dbReference type="Pfam" id="PF00012">
    <property type="entry name" value="HSP70"/>
    <property type="match status" value="1"/>
</dbReference>
<dbReference type="InterPro" id="IPR043129">
    <property type="entry name" value="ATPase_NBD"/>
</dbReference>
<evidence type="ECO:0000313" key="6">
    <source>
        <dbReference type="Proteomes" id="UP000060487"/>
    </source>
</evidence>
<accession>A0ABR5SN53</accession>
<comment type="similarity">
    <text evidence="1 4">Belongs to the heat shock protein 70 family.</text>
</comment>
<organism evidence="5 6">
    <name type="scientific">Candidatus Magnetominusculus xianensis</name>
    <dbReference type="NCBI Taxonomy" id="1748249"/>
    <lineage>
        <taxon>Bacteria</taxon>
        <taxon>Pseudomonadati</taxon>
        <taxon>Nitrospirota</taxon>
        <taxon>Nitrospiria</taxon>
        <taxon>Nitrospirales</taxon>
        <taxon>Nitrospiraceae</taxon>
        <taxon>Candidatus Magnetominusculus</taxon>
    </lineage>
</organism>
<comment type="caution">
    <text evidence="5">The sequence shown here is derived from an EMBL/GenBank/DDBJ whole genome shotgun (WGS) entry which is preliminary data.</text>
</comment>
<proteinExistence type="inferred from homology"/>
<evidence type="ECO:0000256" key="1">
    <source>
        <dbReference type="ARBA" id="ARBA00007381"/>
    </source>
</evidence>
<evidence type="ECO:0000313" key="5">
    <source>
        <dbReference type="EMBL" id="KWT92819.1"/>
    </source>
</evidence>
<dbReference type="RefSeq" id="WP_085050932.1">
    <property type="nucleotide sequence ID" value="NZ_LNQR01000019.1"/>
</dbReference>
<evidence type="ECO:0000256" key="3">
    <source>
        <dbReference type="ARBA" id="ARBA00022840"/>
    </source>
</evidence>
<dbReference type="EMBL" id="LNQR01000019">
    <property type="protein sequence ID" value="KWT92819.1"/>
    <property type="molecule type" value="Genomic_DNA"/>
</dbReference>
<dbReference type="InterPro" id="IPR018181">
    <property type="entry name" value="Heat_shock_70_CS"/>
</dbReference>